<dbReference type="EMBL" id="CAADFD010000002">
    <property type="protein sequence ID" value="VFJ47269.1"/>
    <property type="molecule type" value="Genomic_DNA"/>
</dbReference>
<proteinExistence type="predicted"/>
<sequence length="26" mass="2933">MVCSGVNTVSELGFWKVGQRFLFRDG</sequence>
<evidence type="ECO:0000313" key="1">
    <source>
        <dbReference type="EMBL" id="VFJ47269.1"/>
    </source>
</evidence>
<reference evidence="1" key="1">
    <citation type="submission" date="2019-02" db="EMBL/GenBank/DDBJ databases">
        <authorList>
            <person name="Gruber-Vodicka R. H."/>
            <person name="Seah K. B. B."/>
        </authorList>
    </citation>
    <scope>NUCLEOTIDE SEQUENCE</scope>
    <source>
        <strain evidence="1">BECK_BZ106</strain>
    </source>
</reference>
<protein>
    <submittedName>
        <fullName evidence="1">Uncharacterized protein</fullName>
    </submittedName>
</protein>
<gene>
    <name evidence="1" type="ORF">BECKFW1821B_GA0114236_100216</name>
</gene>
<name>A0A450S5W6_9GAMM</name>
<organism evidence="1">
    <name type="scientific">Candidatus Kentrum sp. FW</name>
    <dbReference type="NCBI Taxonomy" id="2126338"/>
    <lineage>
        <taxon>Bacteria</taxon>
        <taxon>Pseudomonadati</taxon>
        <taxon>Pseudomonadota</taxon>
        <taxon>Gammaproteobacteria</taxon>
        <taxon>Candidatus Kentrum</taxon>
    </lineage>
</organism>
<accession>A0A450S5W6</accession>
<dbReference type="AlphaFoldDB" id="A0A450S5W6"/>